<evidence type="ECO:0000313" key="3">
    <source>
        <dbReference type="Proteomes" id="UP000029590"/>
    </source>
</evidence>
<name>A0AAW3FCS1_BURGA</name>
<organism evidence="2 3">
    <name type="scientific">Burkholderia gladioli</name>
    <name type="common">Pseudomonas marginata</name>
    <name type="synonym">Phytomonas marginata</name>
    <dbReference type="NCBI Taxonomy" id="28095"/>
    <lineage>
        <taxon>Bacteria</taxon>
        <taxon>Pseudomonadati</taxon>
        <taxon>Pseudomonadota</taxon>
        <taxon>Betaproteobacteria</taxon>
        <taxon>Burkholderiales</taxon>
        <taxon>Burkholderiaceae</taxon>
        <taxon>Burkholderia</taxon>
    </lineage>
</organism>
<evidence type="ECO:0000256" key="1">
    <source>
        <dbReference type="SAM" id="MobiDB-lite"/>
    </source>
</evidence>
<dbReference type="EMBL" id="JPGG01000012">
    <property type="protein sequence ID" value="KGC20301.1"/>
    <property type="molecule type" value="Genomic_DNA"/>
</dbReference>
<comment type="caution">
    <text evidence="2">The sequence shown here is derived from an EMBL/GenBank/DDBJ whole genome shotgun (WGS) entry which is preliminary data.</text>
</comment>
<dbReference type="Proteomes" id="UP000029590">
    <property type="component" value="Unassembled WGS sequence"/>
</dbReference>
<dbReference type="AlphaFoldDB" id="A0AAW3FCS1"/>
<feature type="region of interest" description="Disordered" evidence="1">
    <location>
        <begin position="237"/>
        <end position="261"/>
    </location>
</feature>
<proteinExistence type="predicted"/>
<protein>
    <submittedName>
        <fullName evidence="2">Uncharacterized protein</fullName>
    </submittedName>
</protein>
<gene>
    <name evidence="2" type="ORF">DM48_7908</name>
</gene>
<evidence type="ECO:0000313" key="2">
    <source>
        <dbReference type="EMBL" id="KGC20301.1"/>
    </source>
</evidence>
<sequence>MDGRKLCQHASAVEPRAAFELKDFVAGLWALVEQARGWEKAHASSAVLSEDIDSHKASVERELHHLVGSYRRRLASETSLLKQLSACSNALDAARASQTAAPVDGGSVSKSNENEVSATAEARSVQTFSGELVKVGSSPVMGGSLTIAGDGAKVTVEGLPEAAVRSCGRLLFTRVTLTIGPEADWIPADRAAFESGMPLEVVRGWAQAGYVACRTDNGGLMVEAASLRAYAHRHWKEASTPRAIDSDPPQGPAEQRDGDAS</sequence>
<dbReference type="RefSeq" id="WP_036057537.1">
    <property type="nucleotide sequence ID" value="NZ_KN150851.1"/>
</dbReference>
<accession>A0AAW3FCS1</accession>
<reference evidence="2 3" key="1">
    <citation type="submission" date="2014-04" db="EMBL/GenBank/DDBJ databases">
        <authorList>
            <person name="Bishop-Lilly K.A."/>
            <person name="Broomall S.M."/>
            <person name="Chain P.S."/>
            <person name="Chertkov O."/>
            <person name="Coyne S.R."/>
            <person name="Daligault H.E."/>
            <person name="Davenport K.W."/>
            <person name="Erkkila T."/>
            <person name="Frey K.G."/>
            <person name="Gibbons H.S."/>
            <person name="Gu W."/>
            <person name="Jaissle J."/>
            <person name="Johnson S.L."/>
            <person name="Koroleva G.I."/>
            <person name="Ladner J.T."/>
            <person name="Lo C.-C."/>
            <person name="Minogue T.D."/>
            <person name="Munk C."/>
            <person name="Palacios G.F."/>
            <person name="Redden C.L."/>
            <person name="Rosenzweig C.N."/>
            <person name="Scholz M.B."/>
            <person name="Teshima H."/>
            <person name="Xu Y."/>
        </authorList>
    </citation>
    <scope>NUCLEOTIDE SEQUENCE [LARGE SCALE GENOMIC DNA]</scope>
    <source>
        <strain evidence="3">gladioli</strain>
    </source>
</reference>